<evidence type="ECO:0000256" key="1">
    <source>
        <dbReference type="SAM" id="MobiDB-lite"/>
    </source>
</evidence>
<proteinExistence type="predicted"/>
<dbReference type="EMBL" id="JAZGSY010000153">
    <property type="protein sequence ID" value="KAL1839510.1"/>
    <property type="molecule type" value="Genomic_DNA"/>
</dbReference>
<dbReference type="SUPFAM" id="SSF48452">
    <property type="entry name" value="TPR-like"/>
    <property type="match status" value="2"/>
</dbReference>
<evidence type="ECO:0000313" key="2">
    <source>
        <dbReference type="EMBL" id="KAL1839510.1"/>
    </source>
</evidence>
<reference evidence="2 3" key="1">
    <citation type="journal article" date="2024" name="Commun. Biol.">
        <title>Comparative genomic analysis of thermophilic fungi reveals convergent evolutionary adaptations and gene losses.</title>
        <authorList>
            <person name="Steindorff A.S."/>
            <person name="Aguilar-Pontes M.V."/>
            <person name="Robinson A.J."/>
            <person name="Andreopoulos B."/>
            <person name="LaButti K."/>
            <person name="Kuo A."/>
            <person name="Mondo S."/>
            <person name="Riley R."/>
            <person name="Otillar R."/>
            <person name="Haridas S."/>
            <person name="Lipzen A."/>
            <person name="Grimwood J."/>
            <person name="Schmutz J."/>
            <person name="Clum A."/>
            <person name="Reid I.D."/>
            <person name="Moisan M.C."/>
            <person name="Butler G."/>
            <person name="Nguyen T.T.M."/>
            <person name="Dewar K."/>
            <person name="Conant G."/>
            <person name="Drula E."/>
            <person name="Henrissat B."/>
            <person name="Hansel C."/>
            <person name="Singer S."/>
            <person name="Hutchinson M.I."/>
            <person name="de Vries R.P."/>
            <person name="Natvig D.O."/>
            <person name="Powell A.J."/>
            <person name="Tsang A."/>
            <person name="Grigoriev I.V."/>
        </authorList>
    </citation>
    <scope>NUCLEOTIDE SEQUENCE [LARGE SCALE GENOMIC DNA]</scope>
    <source>
        <strain evidence="2 3">CBS 620.91</strain>
    </source>
</reference>
<gene>
    <name evidence="2" type="ORF">VTJ49DRAFT_1448</name>
</gene>
<organism evidence="2 3">
    <name type="scientific">Humicola insolens</name>
    <name type="common">Soft-rot fungus</name>
    <dbReference type="NCBI Taxonomy" id="85995"/>
    <lineage>
        <taxon>Eukaryota</taxon>
        <taxon>Fungi</taxon>
        <taxon>Dikarya</taxon>
        <taxon>Ascomycota</taxon>
        <taxon>Pezizomycotina</taxon>
        <taxon>Sordariomycetes</taxon>
        <taxon>Sordariomycetidae</taxon>
        <taxon>Sordariales</taxon>
        <taxon>Chaetomiaceae</taxon>
        <taxon>Mycothermus</taxon>
    </lineage>
</organism>
<feature type="compositionally biased region" description="Low complexity" evidence="1">
    <location>
        <begin position="174"/>
        <end position="188"/>
    </location>
</feature>
<evidence type="ECO:0000313" key="3">
    <source>
        <dbReference type="Proteomes" id="UP001583172"/>
    </source>
</evidence>
<sequence length="687" mass="77055">MASASTFVGPNHGIEVGQNYASITAAFHLPPEPPPKPFALLPSNDPDFVSRQDILDQIAERCSRPRTHCRVVLVGLGGIGKSRIAIEYGHRVAAANPDNPQWIFWVNAGTRARVLEGFEAIAEAIKLPARHERGANIPRLVHTWLSNPNNGHWVMILDGVDTLDVFYTPTGSDGAYSGGSDSDGSDSGPLSRYLPQSDHGSIFITTRTKDVARKMIGHDPRNTIEVGPLPEAEALDLLERKLAGLPEPTDADVARDLARALNGVPLAITQAVAYIQSRVPRMSPEKYLERFREGEQERNELLEHDEGDWQREAASNAIFVTWKISFDHIRDKQPSAADLLSLMSFFDPQSIPEFALKPPPVPENTQTTDNIHNTADQPPTKINSSVNVLQDSLGKEHAAYLSLTRALQEAFRMQHRFCEAEDLAKFAINAYKAKLGPRHLKLLQRLDDLADIYRDWGRMEESEKVIRRVLHVRTSTFGTNHRGTLKTKIRLAELRRDQGQLIEAWRLFTESLAALESRFGKDDEETWDCMQHLAETCCGLGYWKEAEVMYTRLRTAMESQLGKTHWDTLDCVAGIAKLRRLQGRYKEAEEIFRWLVEASSHTWLRPHFQLSLAQVMHDQGRFEEAVTLAEEVASWSERELGPDDRLTQHARERIIKLGGTRNTSGDPGSQTDSQEAPGQPSTAMVPE</sequence>
<dbReference type="InterPro" id="IPR011990">
    <property type="entry name" value="TPR-like_helical_dom_sf"/>
</dbReference>
<dbReference type="SUPFAM" id="SSF52540">
    <property type="entry name" value="P-loop containing nucleoside triphosphate hydrolases"/>
    <property type="match status" value="1"/>
</dbReference>
<dbReference type="Pfam" id="PF13424">
    <property type="entry name" value="TPR_12"/>
    <property type="match status" value="2"/>
</dbReference>
<accession>A0ABR3VCH6</accession>
<protein>
    <submittedName>
        <fullName evidence="2">Uncharacterized protein</fullName>
    </submittedName>
</protein>
<feature type="region of interest" description="Disordered" evidence="1">
    <location>
        <begin position="174"/>
        <end position="197"/>
    </location>
</feature>
<dbReference type="Gene3D" id="3.40.50.300">
    <property type="entry name" value="P-loop containing nucleotide triphosphate hydrolases"/>
    <property type="match status" value="1"/>
</dbReference>
<dbReference type="PANTHER" id="PTHR46082:SF6">
    <property type="entry name" value="AAA+ ATPASE DOMAIN-CONTAINING PROTEIN-RELATED"/>
    <property type="match status" value="1"/>
</dbReference>
<keyword evidence="3" id="KW-1185">Reference proteome</keyword>
<feature type="region of interest" description="Disordered" evidence="1">
    <location>
        <begin position="639"/>
        <end position="687"/>
    </location>
</feature>
<dbReference type="InterPro" id="IPR027417">
    <property type="entry name" value="P-loop_NTPase"/>
</dbReference>
<dbReference type="PANTHER" id="PTHR46082">
    <property type="entry name" value="ATP/GTP-BINDING PROTEIN-RELATED"/>
    <property type="match status" value="1"/>
</dbReference>
<comment type="caution">
    <text evidence="2">The sequence shown here is derived from an EMBL/GenBank/DDBJ whole genome shotgun (WGS) entry which is preliminary data.</text>
</comment>
<feature type="compositionally biased region" description="Polar residues" evidence="1">
    <location>
        <begin position="660"/>
        <end position="687"/>
    </location>
</feature>
<dbReference type="Gene3D" id="1.25.40.10">
    <property type="entry name" value="Tetratricopeptide repeat domain"/>
    <property type="match status" value="2"/>
</dbReference>
<dbReference type="Proteomes" id="UP001583172">
    <property type="component" value="Unassembled WGS sequence"/>
</dbReference>
<dbReference type="InterPro" id="IPR053137">
    <property type="entry name" value="NLR-like"/>
</dbReference>
<dbReference type="Pfam" id="PF13374">
    <property type="entry name" value="TPR_10"/>
    <property type="match status" value="1"/>
</dbReference>
<name>A0ABR3VCH6_HUMIN</name>
<feature type="compositionally biased region" description="Basic and acidic residues" evidence="1">
    <location>
        <begin position="639"/>
        <end position="655"/>
    </location>
</feature>